<comment type="similarity">
    <text evidence="2 6">Belongs to the peptidase S9A family.</text>
</comment>
<dbReference type="MEROPS" id="S09.033"/>
<evidence type="ECO:0000256" key="4">
    <source>
        <dbReference type="ARBA" id="ARBA00022801"/>
    </source>
</evidence>
<evidence type="ECO:0000256" key="2">
    <source>
        <dbReference type="ARBA" id="ARBA00005228"/>
    </source>
</evidence>
<evidence type="ECO:0000259" key="8">
    <source>
        <dbReference type="Pfam" id="PF02897"/>
    </source>
</evidence>
<keyword evidence="3 6" id="KW-0645">Protease</keyword>
<organism evidence="9">
    <name type="scientific">Trypanosoma congolense (strain IL3000)</name>
    <dbReference type="NCBI Taxonomy" id="1068625"/>
    <lineage>
        <taxon>Eukaryota</taxon>
        <taxon>Discoba</taxon>
        <taxon>Euglenozoa</taxon>
        <taxon>Kinetoplastea</taxon>
        <taxon>Metakinetoplastina</taxon>
        <taxon>Trypanosomatida</taxon>
        <taxon>Trypanosomatidae</taxon>
        <taxon>Trypanosoma</taxon>
        <taxon>Nannomonas</taxon>
    </lineage>
</organism>
<sequence>MRLVYPTVRRSAATYTLHNVTVSEPYDYLEDPEDPQTKSFVLAQNNLFNEYMTSTAELREKVFNRITQVMNFPRTSSPSFRNGHYYYYFNTGLQNQDVLMRATSLTDKNPTTFLDPNILNSDGTSALRSTAWSKDESLFAYSVSDKGSDWQHVHVRRADTSQDLPDVVEWAKFTGIAWWHSDGFFYTRYPTLEGDVDKGAETDTAKDPFICFHRLGTKQEEDVVVFSMPENPYWSLSAEVSDCQSYLIVSMTEGCEPKNLVWIAELPSGGVGNLTSGGLTFNKLVDKFVGQYEYLGNNGTVFYFVTTRGAPCKNVISIDLSTGQERVIVAERKAVLEHAALVKDTLILVYLEDVKSVLYYCRLEKPELKNIAIPIGTISSLFTDRKVDFVSFKITSFLLPGRSFVMDINDPEGSLSMFKDDIIEGVSADDFITEQKFYNSADGTRIPMFIVHRKGIVTANAPLLLYGYGGFNISLQPVFSSSRVVFLQHFCGVLAVPNIRGGGEYGEAWHNAGRLKTKQNCFTDFIEAAKFLHKSGYGTPATTAIMGGSNGGLLVAAVANQAPELLRCVICQVGVLDLYKFHKFTIGHAWRSDYGDPDKEEDFRVLQKYSPLHNIKAGTKYPAILVVTGDHDDRVVPLHSLKYTATLQHENPEEGGPFLARIEVAAGHGAGKPVSKITREAADIYTFVAKSMNAQWTD</sequence>
<comment type="catalytic activity">
    <reaction evidence="1">
        <text>Hydrolysis of Pro-|-Xaa &gt;&gt; Ala-|-Xaa in oligopeptides.</text>
        <dbReference type="EC" id="3.4.21.26"/>
    </reaction>
</comment>
<dbReference type="GO" id="GO:0006508">
    <property type="term" value="P:proteolysis"/>
    <property type="evidence" value="ECO:0007669"/>
    <property type="project" value="UniProtKB-KW"/>
</dbReference>
<feature type="domain" description="Peptidase S9 prolyl oligopeptidase catalytic" evidence="7">
    <location>
        <begin position="479"/>
        <end position="693"/>
    </location>
</feature>
<evidence type="ECO:0000259" key="7">
    <source>
        <dbReference type="Pfam" id="PF00326"/>
    </source>
</evidence>
<evidence type="ECO:0000256" key="5">
    <source>
        <dbReference type="ARBA" id="ARBA00022825"/>
    </source>
</evidence>
<dbReference type="PROSITE" id="PS00708">
    <property type="entry name" value="PRO_ENDOPEP_SER"/>
    <property type="match status" value="1"/>
</dbReference>
<dbReference type="VEuPathDB" id="TriTrypDB:TcIL3000_10_6890"/>
<dbReference type="GO" id="GO:0005829">
    <property type="term" value="C:cytosol"/>
    <property type="evidence" value="ECO:0007669"/>
    <property type="project" value="TreeGrafter"/>
</dbReference>
<name>G0UWZ9_TRYCI</name>
<dbReference type="EC" id="3.4.21.-" evidence="6"/>
<dbReference type="InterPro" id="IPR029058">
    <property type="entry name" value="AB_hydrolase_fold"/>
</dbReference>
<dbReference type="FunFam" id="2.130.10.120:FF:000001">
    <property type="entry name" value="Prolyl endopeptidase"/>
    <property type="match status" value="1"/>
</dbReference>
<dbReference type="InterPro" id="IPR001375">
    <property type="entry name" value="Peptidase_S9_cat"/>
</dbReference>
<dbReference type="PRINTS" id="PR00862">
    <property type="entry name" value="PROLIGOPTASE"/>
</dbReference>
<evidence type="ECO:0000313" key="9">
    <source>
        <dbReference type="EMBL" id="CCC93916.1"/>
    </source>
</evidence>
<dbReference type="SUPFAM" id="SSF53474">
    <property type="entry name" value="alpha/beta-Hydrolases"/>
    <property type="match status" value="1"/>
</dbReference>
<feature type="domain" description="Peptidase S9A N-terminal" evidence="8">
    <location>
        <begin position="7"/>
        <end position="413"/>
    </location>
</feature>
<keyword evidence="4 6" id="KW-0378">Hydrolase</keyword>
<gene>
    <name evidence="9" type="ORF">TCIL3000_10_6890</name>
</gene>
<keyword evidence="5 6" id="KW-0720">Serine protease</keyword>
<evidence type="ECO:0000256" key="3">
    <source>
        <dbReference type="ARBA" id="ARBA00022670"/>
    </source>
</evidence>
<dbReference type="Pfam" id="PF02897">
    <property type="entry name" value="Peptidase_S9_N"/>
    <property type="match status" value="1"/>
</dbReference>
<proteinExistence type="inferred from homology"/>
<dbReference type="InterPro" id="IPR051167">
    <property type="entry name" value="Prolyl_oligopep/macrocyclase"/>
</dbReference>
<dbReference type="GO" id="GO:0004252">
    <property type="term" value="F:serine-type endopeptidase activity"/>
    <property type="evidence" value="ECO:0007669"/>
    <property type="project" value="UniProtKB-UniRule"/>
</dbReference>
<dbReference type="GO" id="GO:0070012">
    <property type="term" value="F:oligopeptidase activity"/>
    <property type="evidence" value="ECO:0007669"/>
    <property type="project" value="TreeGrafter"/>
</dbReference>
<dbReference type="PANTHER" id="PTHR42881:SF2">
    <property type="entry name" value="PROLYL ENDOPEPTIDASE"/>
    <property type="match status" value="1"/>
</dbReference>
<reference evidence="9" key="1">
    <citation type="journal article" date="2012" name="Proc. Natl. Acad. Sci. U.S.A.">
        <title>Antigenic diversity is generated by distinct evolutionary mechanisms in African trypanosome species.</title>
        <authorList>
            <person name="Jackson A.P."/>
            <person name="Berry A."/>
            <person name="Aslett M."/>
            <person name="Allison H.C."/>
            <person name="Burton P."/>
            <person name="Vavrova-Anderson J."/>
            <person name="Brown R."/>
            <person name="Browne H."/>
            <person name="Corton N."/>
            <person name="Hauser H."/>
            <person name="Gamble J."/>
            <person name="Gilderthorp R."/>
            <person name="Marcello L."/>
            <person name="McQuillan J."/>
            <person name="Otto T.D."/>
            <person name="Quail M.A."/>
            <person name="Sanders M.J."/>
            <person name="van Tonder A."/>
            <person name="Ginger M.L."/>
            <person name="Field M.C."/>
            <person name="Barry J.D."/>
            <person name="Hertz-Fowler C."/>
            <person name="Berriman M."/>
        </authorList>
    </citation>
    <scope>NUCLEOTIDE SEQUENCE</scope>
    <source>
        <strain evidence="9">IL3000</strain>
    </source>
</reference>
<accession>G0UWZ9</accession>
<evidence type="ECO:0000256" key="1">
    <source>
        <dbReference type="ARBA" id="ARBA00001070"/>
    </source>
</evidence>
<dbReference type="EMBL" id="HE575323">
    <property type="protein sequence ID" value="CCC93916.1"/>
    <property type="molecule type" value="Genomic_DNA"/>
</dbReference>
<dbReference type="Gene3D" id="2.130.10.120">
    <property type="entry name" value="Prolyl oligopeptidase, N-terminal domain"/>
    <property type="match status" value="1"/>
</dbReference>
<dbReference type="AlphaFoldDB" id="G0UWZ9"/>
<evidence type="ECO:0000256" key="6">
    <source>
        <dbReference type="RuleBase" id="RU368024"/>
    </source>
</evidence>
<dbReference type="InterPro" id="IPR023302">
    <property type="entry name" value="Pept_S9A_N"/>
</dbReference>
<dbReference type="InterPro" id="IPR002470">
    <property type="entry name" value="Peptidase_S9A"/>
</dbReference>
<dbReference type="FunFam" id="3.40.50.1820:FF:000005">
    <property type="entry name" value="Prolyl endopeptidase"/>
    <property type="match status" value="1"/>
</dbReference>
<dbReference type="PANTHER" id="PTHR42881">
    <property type="entry name" value="PROLYL ENDOPEPTIDASE"/>
    <property type="match status" value="1"/>
</dbReference>
<dbReference type="Pfam" id="PF00326">
    <property type="entry name" value="Peptidase_S9"/>
    <property type="match status" value="1"/>
</dbReference>
<dbReference type="InterPro" id="IPR002471">
    <property type="entry name" value="Pept_S9_AS"/>
</dbReference>
<dbReference type="Gene3D" id="3.40.50.1820">
    <property type="entry name" value="alpha/beta hydrolase"/>
    <property type="match status" value="1"/>
</dbReference>
<dbReference type="SUPFAM" id="SSF50993">
    <property type="entry name" value="Peptidase/esterase 'gauge' domain"/>
    <property type="match status" value="1"/>
</dbReference>
<protein>
    <recommendedName>
        <fullName evidence="6">Prolyl endopeptidase</fullName>
        <ecNumber evidence="6">3.4.21.-</ecNumber>
    </recommendedName>
</protein>